<dbReference type="GO" id="GO:0031965">
    <property type="term" value="C:nuclear membrane"/>
    <property type="evidence" value="ECO:0007669"/>
    <property type="project" value="UniProtKB-SubCell"/>
</dbReference>
<dbReference type="GO" id="GO:0023041">
    <property type="term" value="P:neuronal signal transduction"/>
    <property type="evidence" value="ECO:0007669"/>
    <property type="project" value="InterPro"/>
</dbReference>
<keyword evidence="6 11" id="KW-1133">Transmembrane helix</keyword>
<keyword evidence="8" id="KW-0539">Nucleus</keyword>
<comment type="caution">
    <text evidence="12">The sequence shown here is derived from an EMBL/GenBank/DDBJ whole genome shotgun (WGS) entry which is preliminary data.</text>
</comment>
<evidence type="ECO:0000256" key="9">
    <source>
        <dbReference type="SAM" id="Coils"/>
    </source>
</evidence>
<dbReference type="InterPro" id="IPR019130">
    <property type="entry name" value="Macoilin"/>
</dbReference>
<feature type="transmembrane region" description="Helical" evidence="11">
    <location>
        <begin position="12"/>
        <end position="29"/>
    </location>
</feature>
<evidence type="ECO:0000256" key="1">
    <source>
        <dbReference type="ARBA" id="ARBA00004232"/>
    </source>
</evidence>
<feature type="transmembrane region" description="Helical" evidence="11">
    <location>
        <begin position="35"/>
        <end position="63"/>
    </location>
</feature>
<feature type="transmembrane region" description="Helical" evidence="11">
    <location>
        <begin position="131"/>
        <end position="151"/>
    </location>
</feature>
<evidence type="ECO:0000256" key="8">
    <source>
        <dbReference type="ARBA" id="ARBA00023242"/>
    </source>
</evidence>
<gene>
    <name evidence="12" type="ORF">fugu_017600</name>
</gene>
<sequence length="611" mass="69491">MTEKLSESAYTVLKFVMMWTLVLLADFILEFRLEYLWPCWLFFGSVYTTFHCHGLVICVVFVCAAFTLDIFCLIFVPLHWLFFVASTYVLFNYIWHSEKGVCISTVSLWLLLVYTEASLRLKDLKTSYTNLSHLFAAHCIGYPVVYLGLYATCYFTNIFKLRIQKAVQSDNDFHVHLLQHSLPPGLQVYSKSGSDGCSGESSDPLCQNGAAGAQEDGHTLDCLQIRCMDRALDKVTQGARSADPNRRPSSTRPVEVLPCGSGRAEASTENLPQDELGSKATRPAKSSSPKARRGSTKHSVAPRREDGEEAEIQLQNSRSSLLRPPLKDLCCFSPVVCRMEQELRRLKSELQTSRQSEQELRSHICNLTNSERSLRPEVSLLRQSNMLLQSKIVCLTKTKQKDKQSSAMLEKKTRAETEARLSLEKQLSELQAQKPEEAANAARSLTARQEHCESQMLRKRVKELETEYKQLQLECQVTESRVVELESEVEALGKYQRVEKEADMLLSTLSAMQEKAQHLECNLSAETRIKLDLFSALGDTRRQLEIAQDKVMKQDREIREMKQKIAEVMAVSPGVSYMAPRPPVPHYLTKLLNSERYMLTPRALMYQCLKK</sequence>
<reference evidence="12 13" key="1">
    <citation type="submission" date="2019-04" db="EMBL/GenBank/DDBJ databases">
        <title>The sequence and de novo assembly of Takifugu bimaculatus genome using PacBio and Hi-C technologies.</title>
        <authorList>
            <person name="Xu P."/>
            <person name="Liu B."/>
            <person name="Zhou Z."/>
        </authorList>
    </citation>
    <scope>NUCLEOTIDE SEQUENCE [LARGE SCALE GENOMIC DNA]</scope>
    <source>
        <strain evidence="12">TB-2018</strain>
        <tissue evidence="12">Muscle</tissue>
    </source>
</reference>
<comment type="subcellular location">
    <subcellularLocation>
        <location evidence="1">Nucleus membrane</location>
        <topology evidence="1">Multi-pass membrane protein</topology>
    </subcellularLocation>
    <subcellularLocation>
        <location evidence="2">Rough endoplasmic reticulum membrane</location>
        <topology evidence="2">Multi-pass membrane protein</topology>
    </subcellularLocation>
</comment>
<evidence type="ECO:0000256" key="6">
    <source>
        <dbReference type="ARBA" id="ARBA00022989"/>
    </source>
</evidence>
<dbReference type="Proteomes" id="UP000516260">
    <property type="component" value="Chromosome 19"/>
</dbReference>
<proteinExistence type="inferred from homology"/>
<evidence type="ECO:0000256" key="10">
    <source>
        <dbReference type="SAM" id="MobiDB-lite"/>
    </source>
</evidence>
<dbReference type="AlphaFoldDB" id="A0A4Z2BRE3"/>
<dbReference type="Pfam" id="PF09726">
    <property type="entry name" value="Macoilin"/>
    <property type="match status" value="2"/>
</dbReference>
<protein>
    <submittedName>
        <fullName evidence="12">Uncharacterized protein</fullName>
    </submittedName>
</protein>
<keyword evidence="5" id="KW-0256">Endoplasmic reticulum</keyword>
<feature type="transmembrane region" description="Helical" evidence="11">
    <location>
        <begin position="101"/>
        <end position="119"/>
    </location>
</feature>
<dbReference type="PANTHER" id="PTHR47464:SF1">
    <property type="entry name" value="MACOILIN-1"/>
    <property type="match status" value="1"/>
</dbReference>
<keyword evidence="7 11" id="KW-0472">Membrane</keyword>
<keyword evidence="4 11" id="KW-0812">Transmembrane</keyword>
<evidence type="ECO:0000313" key="12">
    <source>
        <dbReference type="EMBL" id="TNM94841.1"/>
    </source>
</evidence>
<keyword evidence="13" id="KW-1185">Reference proteome</keyword>
<evidence type="ECO:0000256" key="3">
    <source>
        <dbReference type="ARBA" id="ARBA00008298"/>
    </source>
</evidence>
<evidence type="ECO:0000256" key="7">
    <source>
        <dbReference type="ARBA" id="ARBA00023136"/>
    </source>
</evidence>
<dbReference type="PANTHER" id="PTHR47464">
    <property type="entry name" value="MACOILIN"/>
    <property type="match status" value="1"/>
</dbReference>
<evidence type="ECO:0000256" key="5">
    <source>
        <dbReference type="ARBA" id="ARBA00022824"/>
    </source>
</evidence>
<dbReference type="EMBL" id="SWLE01000011">
    <property type="protein sequence ID" value="TNM94841.1"/>
    <property type="molecule type" value="Genomic_DNA"/>
</dbReference>
<feature type="coiled-coil region" evidence="9">
    <location>
        <begin position="447"/>
        <end position="515"/>
    </location>
</feature>
<name>A0A4Z2BRE3_9TELE</name>
<feature type="transmembrane region" description="Helical" evidence="11">
    <location>
        <begin position="70"/>
        <end position="95"/>
    </location>
</feature>
<dbReference type="GO" id="GO:0030867">
    <property type="term" value="C:rough endoplasmic reticulum membrane"/>
    <property type="evidence" value="ECO:0007669"/>
    <property type="project" value="UniProtKB-SubCell"/>
</dbReference>
<keyword evidence="9" id="KW-0175">Coiled coil</keyword>
<evidence type="ECO:0000313" key="13">
    <source>
        <dbReference type="Proteomes" id="UP000516260"/>
    </source>
</evidence>
<accession>A0A4Z2BRE3</accession>
<evidence type="ECO:0000256" key="2">
    <source>
        <dbReference type="ARBA" id="ARBA00004269"/>
    </source>
</evidence>
<evidence type="ECO:0000256" key="4">
    <source>
        <dbReference type="ARBA" id="ARBA00022692"/>
    </source>
</evidence>
<feature type="region of interest" description="Disordered" evidence="10">
    <location>
        <begin position="237"/>
        <end position="316"/>
    </location>
</feature>
<evidence type="ECO:0000256" key="11">
    <source>
        <dbReference type="SAM" id="Phobius"/>
    </source>
</evidence>
<organism evidence="12 13">
    <name type="scientific">Takifugu bimaculatus</name>
    <dbReference type="NCBI Taxonomy" id="433685"/>
    <lineage>
        <taxon>Eukaryota</taxon>
        <taxon>Metazoa</taxon>
        <taxon>Chordata</taxon>
        <taxon>Craniata</taxon>
        <taxon>Vertebrata</taxon>
        <taxon>Euteleostomi</taxon>
        <taxon>Actinopterygii</taxon>
        <taxon>Neopterygii</taxon>
        <taxon>Teleostei</taxon>
        <taxon>Neoteleostei</taxon>
        <taxon>Acanthomorphata</taxon>
        <taxon>Eupercaria</taxon>
        <taxon>Tetraodontiformes</taxon>
        <taxon>Tetradontoidea</taxon>
        <taxon>Tetraodontidae</taxon>
        <taxon>Takifugu</taxon>
    </lineage>
</organism>
<comment type="similarity">
    <text evidence="3">Belongs to the macoilin family.</text>
</comment>